<feature type="compositionally biased region" description="Low complexity" evidence="1">
    <location>
        <begin position="17"/>
        <end position="49"/>
    </location>
</feature>
<comment type="caution">
    <text evidence="2">The sequence shown here is derived from an EMBL/GenBank/DDBJ whole genome shotgun (WGS) entry which is preliminary data.</text>
</comment>
<dbReference type="HOGENOM" id="CLU_863525_0_0_1"/>
<dbReference type="EMBL" id="BABT02000084">
    <property type="protein sequence ID" value="GAA96417.1"/>
    <property type="molecule type" value="Genomic_DNA"/>
</dbReference>
<sequence>MGVIDSVKSALHSDSKSTGTNASSANSNSTSGLKDSANSGSHSANSGTTRGSALSSDEPSSTTTGASRMAKSSNTKHQSGKVPMDSEGRLAENSGKGHTFTDDERTIDGSQAESHSHQMLAHKTHENIKQHEVEEVTRERQHDRHIHHVQHTTQPIYDERNNAEQHERRSVPVTQIKEGHATADADKAAFAAQVGQHSDRTTHSGKDRQVIDKGERLTENTHHHVHNVVQPIIERDVHQNTRIHTTIPVSQETHEAPIVHQSQDLKPISMSQFKSQGNELGKGMKPEAAGSSVLDAASCERTVAGNGEAEAQKLLGHGTRLA</sequence>
<protein>
    <recommendedName>
        <fullName evidence="4">Allergen</fullName>
    </recommendedName>
</protein>
<evidence type="ECO:0000313" key="2">
    <source>
        <dbReference type="EMBL" id="GAA96417.1"/>
    </source>
</evidence>
<dbReference type="AlphaFoldDB" id="G7E0Q7"/>
<keyword evidence="3" id="KW-1185">Reference proteome</keyword>
<dbReference type="RefSeq" id="XP_014566491.1">
    <property type="nucleotide sequence ID" value="XM_014711005.1"/>
</dbReference>
<dbReference type="PANTHER" id="PTHR38703:SF1">
    <property type="entry name" value="ALLERGEN"/>
    <property type="match status" value="1"/>
</dbReference>
<gene>
    <name evidence="2" type="primary">Mo03084</name>
    <name evidence="2" type="ORF">E5Q_03084</name>
</gene>
<dbReference type="eggNOG" id="ENOG502S2AG">
    <property type="taxonomic scope" value="Eukaryota"/>
</dbReference>
<name>G7E0Q7_MIXOS</name>
<organism evidence="2 3">
    <name type="scientific">Mixia osmundae (strain CBS 9802 / IAM 14324 / JCM 22182 / KY 12970)</name>
    <dbReference type="NCBI Taxonomy" id="764103"/>
    <lineage>
        <taxon>Eukaryota</taxon>
        <taxon>Fungi</taxon>
        <taxon>Dikarya</taxon>
        <taxon>Basidiomycota</taxon>
        <taxon>Pucciniomycotina</taxon>
        <taxon>Mixiomycetes</taxon>
        <taxon>Mixiales</taxon>
        <taxon>Mixiaceae</taxon>
        <taxon>Mixia</taxon>
    </lineage>
</organism>
<evidence type="ECO:0000313" key="3">
    <source>
        <dbReference type="Proteomes" id="UP000009131"/>
    </source>
</evidence>
<evidence type="ECO:0008006" key="4">
    <source>
        <dbReference type="Google" id="ProtNLM"/>
    </source>
</evidence>
<dbReference type="Proteomes" id="UP000009131">
    <property type="component" value="Unassembled WGS sequence"/>
</dbReference>
<feature type="compositionally biased region" description="Polar residues" evidence="1">
    <location>
        <begin position="50"/>
        <end position="77"/>
    </location>
</feature>
<evidence type="ECO:0000256" key="1">
    <source>
        <dbReference type="SAM" id="MobiDB-lite"/>
    </source>
</evidence>
<proteinExistence type="predicted"/>
<dbReference type="OMA" id="HKTHENI"/>
<accession>G7E0Q7</accession>
<dbReference type="STRING" id="764103.G7E0Q7"/>
<dbReference type="InParanoid" id="G7E0Q7"/>
<dbReference type="PANTHER" id="PTHR38703">
    <property type="entry name" value="CHROMOSOME 8, WHOLE GENOME SHOTGUN SEQUENCE"/>
    <property type="match status" value="1"/>
</dbReference>
<feature type="region of interest" description="Disordered" evidence="1">
    <location>
        <begin position="1"/>
        <end position="129"/>
    </location>
</feature>
<reference evidence="2 3" key="2">
    <citation type="journal article" date="2012" name="Open Biol.">
        <title>Characteristics of nucleosomes and linker DNA regions on the genome of the basidiomycete Mixia osmundae revealed by mono- and dinucleosome mapping.</title>
        <authorList>
            <person name="Nishida H."/>
            <person name="Kondo S."/>
            <person name="Matsumoto T."/>
            <person name="Suzuki Y."/>
            <person name="Yoshikawa H."/>
            <person name="Taylor T.D."/>
            <person name="Sugiyama J."/>
        </authorList>
    </citation>
    <scope>NUCLEOTIDE SEQUENCE [LARGE SCALE GENOMIC DNA]</scope>
    <source>
        <strain evidence="3">CBS 9802 / IAM 14324 / JCM 22182 / KY 12970</strain>
    </source>
</reference>
<reference evidence="2 3" key="1">
    <citation type="journal article" date="2011" name="J. Gen. Appl. Microbiol.">
        <title>Draft genome sequencing of the enigmatic basidiomycete Mixia osmundae.</title>
        <authorList>
            <person name="Nishida H."/>
            <person name="Nagatsuka Y."/>
            <person name="Sugiyama J."/>
        </authorList>
    </citation>
    <scope>NUCLEOTIDE SEQUENCE [LARGE SCALE GENOMIC DNA]</scope>
    <source>
        <strain evidence="3">CBS 9802 / IAM 14324 / JCM 22182 / KY 12970</strain>
    </source>
</reference>
<dbReference type="OrthoDB" id="2118965at2759"/>